<dbReference type="EMBL" id="JAPTSV010000009">
    <property type="protein sequence ID" value="KAJ1524454.1"/>
    <property type="molecule type" value="Genomic_DNA"/>
</dbReference>
<keyword evidence="3 5" id="KW-0663">Pyridoxal phosphate</keyword>
<evidence type="ECO:0000256" key="4">
    <source>
        <dbReference type="ARBA" id="ARBA00023239"/>
    </source>
</evidence>
<dbReference type="InterPro" id="IPR002129">
    <property type="entry name" value="PyrdxlP-dep_de-COase"/>
</dbReference>
<dbReference type="GO" id="GO:0006520">
    <property type="term" value="P:amino acid metabolic process"/>
    <property type="evidence" value="ECO:0007669"/>
    <property type="project" value="InterPro"/>
</dbReference>
<dbReference type="SUPFAM" id="SSF53383">
    <property type="entry name" value="PLP-dependent transferases"/>
    <property type="match status" value="1"/>
</dbReference>
<dbReference type="CDD" id="cd06450">
    <property type="entry name" value="DOPA_deC_like"/>
    <property type="match status" value="1"/>
</dbReference>
<evidence type="ECO:0000256" key="1">
    <source>
        <dbReference type="ARBA" id="ARBA00001933"/>
    </source>
</evidence>
<comment type="cofactor">
    <cofactor evidence="1 5 6">
        <name>pyridoxal 5'-phosphate</name>
        <dbReference type="ChEBI" id="CHEBI:597326"/>
    </cofactor>
</comment>
<dbReference type="InterPro" id="IPR015421">
    <property type="entry name" value="PyrdxlP-dep_Trfase_major"/>
</dbReference>
<sequence>MAGNGHMSPDEFREFGKAAVDFIADYIENIRDRPVLPAVEPGYLAPLLPTECPEEPEPWQAVMQDLERHIMPGVTHWHSPSFHAYFPTANSFPGVVGELLSAGLGVIGFSWITSPACTELEMIVMDWLGKLLGLPEEFLHCSAGRGGGVIQGSASEATLVAMLAARDRTVRRVRADNPRLTDGEVRAKLVAYTSDQSNSSVWKSGLLGAMPMRQLPTDADGALRGDVLDAAIRSDRHKGLIPCFVVSTLGTTGTCAFDNLEELGPVCNREGLWLHVDAAYAGAAYVCPELRQTMAGVQYADSFDMNPHKWMLVNFDCSAMWVKNANDLENAFNVDAVYLKHDSQGVMPDLRHWQLPLGRRFRALKLWLVLRTYGARGLQAHIRKQVKLAQDFEELVHRDPRFEVAVSARCGIVCFRMAGPCARTQELLHRVTARRSLYMCPAAVRGRAIIRFVICSRLTEAEDVARSWAEIVSQAEAVLQAESLAASKQAAVAAAAAVGPAAASCDPGRKAGSVVHTMLGATGAGGDTQHTV</sequence>
<evidence type="ECO:0000256" key="5">
    <source>
        <dbReference type="PIRSR" id="PIRSR602129-50"/>
    </source>
</evidence>
<dbReference type="Proteomes" id="UP001075354">
    <property type="component" value="Chromosome 9"/>
</dbReference>
<evidence type="ECO:0000313" key="7">
    <source>
        <dbReference type="EMBL" id="KAJ1524454.1"/>
    </source>
</evidence>
<keyword evidence="4 6" id="KW-0456">Lyase</keyword>
<proteinExistence type="inferred from homology"/>
<reference evidence="7" key="1">
    <citation type="submission" date="2022-12" db="EMBL/GenBank/DDBJ databases">
        <title>Chromosome-level genome assembly of the bean flower thrips Megalurothrips usitatus.</title>
        <authorList>
            <person name="Ma L."/>
            <person name="Liu Q."/>
            <person name="Li H."/>
            <person name="Cai W."/>
        </authorList>
    </citation>
    <scope>NUCLEOTIDE SEQUENCE</scope>
    <source>
        <strain evidence="7">Cailab_2022a</strain>
    </source>
</reference>
<dbReference type="InterPro" id="IPR010977">
    <property type="entry name" value="Aromatic_deC"/>
</dbReference>
<dbReference type="InterPro" id="IPR015424">
    <property type="entry name" value="PyrdxlP-dep_Trfase"/>
</dbReference>
<dbReference type="GO" id="GO:0004058">
    <property type="term" value="F:aromatic-L-amino-acid decarboxylase activity"/>
    <property type="evidence" value="ECO:0007669"/>
    <property type="project" value="TreeGrafter"/>
</dbReference>
<keyword evidence="8" id="KW-1185">Reference proteome</keyword>
<dbReference type="AlphaFoldDB" id="A0AAV7XLF9"/>
<evidence type="ECO:0000256" key="3">
    <source>
        <dbReference type="ARBA" id="ARBA00022898"/>
    </source>
</evidence>
<dbReference type="FunFam" id="3.40.640.10:FF:000025">
    <property type="entry name" value="Histidine decarboxylase"/>
    <property type="match status" value="1"/>
</dbReference>
<evidence type="ECO:0000313" key="8">
    <source>
        <dbReference type="Proteomes" id="UP001075354"/>
    </source>
</evidence>
<dbReference type="GO" id="GO:0019752">
    <property type="term" value="P:carboxylic acid metabolic process"/>
    <property type="evidence" value="ECO:0007669"/>
    <property type="project" value="InterPro"/>
</dbReference>
<dbReference type="FunFam" id="1.20.1340.10:FF:000001">
    <property type="entry name" value="Histidine decarboxylase"/>
    <property type="match status" value="1"/>
</dbReference>
<comment type="similarity">
    <text evidence="2 6">Belongs to the group II decarboxylase family.</text>
</comment>
<name>A0AAV7XLF9_9NEOP</name>
<gene>
    <name evidence="7" type="ORF">ONE63_010951</name>
</gene>
<dbReference type="InterPro" id="IPR021115">
    <property type="entry name" value="Pyridoxal-P_BS"/>
</dbReference>
<feature type="modified residue" description="N6-(pyridoxal phosphate)lysine" evidence="5">
    <location>
        <position position="309"/>
    </location>
</feature>
<evidence type="ECO:0000256" key="2">
    <source>
        <dbReference type="ARBA" id="ARBA00009533"/>
    </source>
</evidence>
<accession>A0AAV7XLF9</accession>
<dbReference type="GO" id="GO:0030170">
    <property type="term" value="F:pyridoxal phosphate binding"/>
    <property type="evidence" value="ECO:0007669"/>
    <property type="project" value="InterPro"/>
</dbReference>
<dbReference type="Gene3D" id="1.20.1340.10">
    <property type="entry name" value="dopa decarboxylase, N-terminal domain"/>
    <property type="match status" value="1"/>
</dbReference>
<dbReference type="InterPro" id="IPR015422">
    <property type="entry name" value="PyrdxlP-dep_Trfase_small"/>
</dbReference>
<dbReference type="Gene3D" id="3.90.1150.10">
    <property type="entry name" value="Aspartate Aminotransferase, domain 1"/>
    <property type="match status" value="1"/>
</dbReference>
<dbReference type="PANTHER" id="PTHR11999:SF60">
    <property type="entry name" value="3,4-DIHYDROXYPHENYLACETALDEHYDE SYNTHASE"/>
    <property type="match status" value="1"/>
</dbReference>
<evidence type="ECO:0008006" key="9">
    <source>
        <dbReference type="Google" id="ProtNLM"/>
    </source>
</evidence>
<evidence type="ECO:0000256" key="6">
    <source>
        <dbReference type="RuleBase" id="RU000382"/>
    </source>
</evidence>
<dbReference type="PROSITE" id="PS00392">
    <property type="entry name" value="DDC_GAD_HDC_YDC"/>
    <property type="match status" value="1"/>
</dbReference>
<comment type="caution">
    <text evidence="7">The sequence shown here is derived from an EMBL/GenBank/DDBJ whole genome shotgun (WGS) entry which is preliminary data.</text>
</comment>
<dbReference type="GO" id="GO:0005737">
    <property type="term" value="C:cytoplasm"/>
    <property type="evidence" value="ECO:0007669"/>
    <property type="project" value="TreeGrafter"/>
</dbReference>
<organism evidence="7 8">
    <name type="scientific">Megalurothrips usitatus</name>
    <name type="common">bean blossom thrips</name>
    <dbReference type="NCBI Taxonomy" id="439358"/>
    <lineage>
        <taxon>Eukaryota</taxon>
        <taxon>Metazoa</taxon>
        <taxon>Ecdysozoa</taxon>
        <taxon>Arthropoda</taxon>
        <taxon>Hexapoda</taxon>
        <taxon>Insecta</taxon>
        <taxon>Pterygota</taxon>
        <taxon>Neoptera</taxon>
        <taxon>Paraneoptera</taxon>
        <taxon>Thysanoptera</taxon>
        <taxon>Terebrantia</taxon>
        <taxon>Thripoidea</taxon>
        <taxon>Thripidae</taxon>
        <taxon>Megalurothrips</taxon>
    </lineage>
</organism>
<dbReference type="PANTHER" id="PTHR11999">
    <property type="entry name" value="GROUP II PYRIDOXAL-5-PHOSPHATE DECARBOXYLASE"/>
    <property type="match status" value="1"/>
</dbReference>
<protein>
    <recommendedName>
        <fullName evidence="9">Aromatic-L-amino-acid decarboxylase</fullName>
    </recommendedName>
</protein>
<dbReference type="Gene3D" id="3.40.640.10">
    <property type="entry name" value="Type I PLP-dependent aspartate aminotransferase-like (Major domain)"/>
    <property type="match status" value="1"/>
</dbReference>
<dbReference type="GO" id="GO:0006584">
    <property type="term" value="P:catecholamine metabolic process"/>
    <property type="evidence" value="ECO:0007669"/>
    <property type="project" value="TreeGrafter"/>
</dbReference>
<dbReference type="PRINTS" id="PR00800">
    <property type="entry name" value="YHDCRBOXLASE"/>
</dbReference>
<dbReference type="Pfam" id="PF00282">
    <property type="entry name" value="Pyridoxal_deC"/>
    <property type="match status" value="1"/>
</dbReference>